<organism evidence="1 2">
    <name type="scientific">Pelobates cultripes</name>
    <name type="common">Western spadefoot toad</name>
    <dbReference type="NCBI Taxonomy" id="61616"/>
    <lineage>
        <taxon>Eukaryota</taxon>
        <taxon>Metazoa</taxon>
        <taxon>Chordata</taxon>
        <taxon>Craniata</taxon>
        <taxon>Vertebrata</taxon>
        <taxon>Euteleostomi</taxon>
        <taxon>Amphibia</taxon>
        <taxon>Batrachia</taxon>
        <taxon>Anura</taxon>
        <taxon>Pelobatoidea</taxon>
        <taxon>Pelobatidae</taxon>
        <taxon>Pelobates</taxon>
    </lineage>
</organism>
<dbReference type="EMBL" id="CAKOES020000095">
    <property type="protein sequence ID" value="CAH2329923.1"/>
    <property type="molecule type" value="Genomic_DNA"/>
</dbReference>
<proteinExistence type="predicted"/>
<evidence type="ECO:0000313" key="2">
    <source>
        <dbReference type="Proteomes" id="UP001295444"/>
    </source>
</evidence>
<keyword evidence="2" id="KW-1185">Reference proteome</keyword>
<gene>
    <name evidence="1" type="ORF">PECUL_23A057463</name>
</gene>
<dbReference type="Proteomes" id="UP001295444">
    <property type="component" value="Unassembled WGS sequence"/>
</dbReference>
<comment type="caution">
    <text evidence="1">The sequence shown here is derived from an EMBL/GenBank/DDBJ whole genome shotgun (WGS) entry which is preliminary data.</text>
</comment>
<sequence length="80" mass="9388">MFLGEERRAARPVGRQRNHRFFWRHIVERLLCCVEGGNDKEVCPNEKRARELLIDKKENGGERIIGKPKDCISNKEPLDE</sequence>
<evidence type="ECO:0000313" key="1">
    <source>
        <dbReference type="EMBL" id="CAH2329923.1"/>
    </source>
</evidence>
<accession>A0AAD1TLB4</accession>
<dbReference type="AlphaFoldDB" id="A0AAD1TLB4"/>
<name>A0AAD1TLB4_PELCU</name>
<reference evidence="1" key="1">
    <citation type="submission" date="2022-03" db="EMBL/GenBank/DDBJ databases">
        <authorList>
            <person name="Alioto T."/>
            <person name="Alioto T."/>
            <person name="Gomez Garrido J."/>
        </authorList>
    </citation>
    <scope>NUCLEOTIDE SEQUENCE</scope>
</reference>
<protein>
    <submittedName>
        <fullName evidence="1">Uncharacterized protein</fullName>
    </submittedName>
</protein>
<feature type="non-terminal residue" evidence="1">
    <location>
        <position position="1"/>
    </location>
</feature>